<protein>
    <submittedName>
        <fullName evidence="2">Uncharacterized protein</fullName>
    </submittedName>
</protein>
<accession>A0ABX7BQ47</accession>
<gene>
    <name evidence="2" type="ORF">JIP62_09750</name>
</gene>
<dbReference type="EMBL" id="CP067977">
    <property type="protein sequence ID" value="QQQ17625.1"/>
    <property type="molecule type" value="Genomic_DNA"/>
</dbReference>
<evidence type="ECO:0000256" key="1">
    <source>
        <dbReference type="SAM" id="SignalP"/>
    </source>
</evidence>
<sequence>MVDRNVNARPAFVALALGAILALNACDRPAEKAQNVPPPAPQVVPAPLPTLTAPTLGRLDFIQAKARAADRQSAGLTTPAGPDALVGRSFSIVLPFGCSGPLPAEAPASGRPGRPEARWAADGRAITLSLTAADWVAASPVGDMPEAWEAIDGVWIERPWITQDSCPVRSEPVAGPASLPEPPSVGLAVVFGAEDSRLGRRNGRPYLHTVRAEGEAILIPPPAGWRVRLEGRVVGYPDGQAFHCRSGGIDTRPVCVAAVQLDRVAFEDAAGVILSEWRPG</sequence>
<organism evidence="2 3">
    <name type="scientific">Brevundimonas vitisensis</name>
    <dbReference type="NCBI Taxonomy" id="2800818"/>
    <lineage>
        <taxon>Bacteria</taxon>
        <taxon>Pseudomonadati</taxon>
        <taxon>Pseudomonadota</taxon>
        <taxon>Alphaproteobacteria</taxon>
        <taxon>Caulobacterales</taxon>
        <taxon>Caulobacteraceae</taxon>
        <taxon>Brevundimonas</taxon>
    </lineage>
</organism>
<feature type="signal peptide" evidence="1">
    <location>
        <begin position="1"/>
        <end position="25"/>
    </location>
</feature>
<dbReference type="Proteomes" id="UP000595448">
    <property type="component" value="Chromosome"/>
</dbReference>
<evidence type="ECO:0000313" key="2">
    <source>
        <dbReference type="EMBL" id="QQQ17625.1"/>
    </source>
</evidence>
<keyword evidence="3" id="KW-1185">Reference proteome</keyword>
<name>A0ABX7BQ47_9CAUL</name>
<reference evidence="2 3" key="1">
    <citation type="submission" date="2021-01" db="EMBL/GenBank/DDBJ databases">
        <title>Brevundimonas vitis sp. nov., an bacterium isolated from grape (Vitis vinifera).</title>
        <authorList>
            <person name="Jiang L."/>
            <person name="Lee J."/>
        </authorList>
    </citation>
    <scope>NUCLEOTIDE SEQUENCE [LARGE SCALE GENOMIC DNA]</scope>
    <source>
        <strain evidence="2 3">GRTSA-9</strain>
    </source>
</reference>
<proteinExistence type="predicted"/>
<feature type="chain" id="PRO_5045580382" evidence="1">
    <location>
        <begin position="26"/>
        <end position="280"/>
    </location>
</feature>
<evidence type="ECO:0000313" key="3">
    <source>
        <dbReference type="Proteomes" id="UP000595448"/>
    </source>
</evidence>
<dbReference type="RefSeq" id="WP_201101999.1">
    <property type="nucleotide sequence ID" value="NZ_CP067977.1"/>
</dbReference>
<keyword evidence="1" id="KW-0732">Signal</keyword>